<feature type="non-terminal residue" evidence="1">
    <location>
        <position position="68"/>
    </location>
</feature>
<keyword evidence="2" id="KW-1185">Reference proteome</keyword>
<dbReference type="EMBL" id="CACSLK010034598">
    <property type="protein sequence ID" value="CAA0842888.1"/>
    <property type="molecule type" value="Genomic_DNA"/>
</dbReference>
<sequence>MYLDLLLNLTIDSTPPLVFMKSSFSRFRTVLISVSIIDHCSKILYLSSSFGLVWSHNVGVTKFDYRAT</sequence>
<organism evidence="1 2">
    <name type="scientific">Striga hermonthica</name>
    <name type="common">Purple witchweed</name>
    <name type="synonym">Buchnera hermonthica</name>
    <dbReference type="NCBI Taxonomy" id="68872"/>
    <lineage>
        <taxon>Eukaryota</taxon>
        <taxon>Viridiplantae</taxon>
        <taxon>Streptophyta</taxon>
        <taxon>Embryophyta</taxon>
        <taxon>Tracheophyta</taxon>
        <taxon>Spermatophyta</taxon>
        <taxon>Magnoliopsida</taxon>
        <taxon>eudicotyledons</taxon>
        <taxon>Gunneridae</taxon>
        <taxon>Pentapetalae</taxon>
        <taxon>asterids</taxon>
        <taxon>lamiids</taxon>
        <taxon>Lamiales</taxon>
        <taxon>Orobanchaceae</taxon>
        <taxon>Buchnereae</taxon>
        <taxon>Striga</taxon>
    </lineage>
</organism>
<protein>
    <submittedName>
        <fullName evidence="1">Uncharacterized protein</fullName>
    </submittedName>
</protein>
<reference evidence="1" key="1">
    <citation type="submission" date="2019-12" db="EMBL/GenBank/DDBJ databases">
        <authorList>
            <person name="Scholes J."/>
        </authorList>
    </citation>
    <scope>NUCLEOTIDE SEQUENCE</scope>
</reference>
<dbReference type="AlphaFoldDB" id="A0A9N7P3Q4"/>
<accession>A0A9N7P3Q4</accession>
<dbReference type="Proteomes" id="UP001153555">
    <property type="component" value="Unassembled WGS sequence"/>
</dbReference>
<comment type="caution">
    <text evidence="1">The sequence shown here is derived from an EMBL/GenBank/DDBJ whole genome shotgun (WGS) entry which is preliminary data.</text>
</comment>
<proteinExistence type="predicted"/>
<evidence type="ECO:0000313" key="2">
    <source>
        <dbReference type="Proteomes" id="UP001153555"/>
    </source>
</evidence>
<gene>
    <name evidence="1" type="ORF">SHERM_08743</name>
</gene>
<name>A0A9N7P3Q4_STRHE</name>
<evidence type="ECO:0000313" key="1">
    <source>
        <dbReference type="EMBL" id="CAA0842888.1"/>
    </source>
</evidence>